<keyword evidence="1" id="KW-0732">Signal</keyword>
<feature type="signal peptide" evidence="1">
    <location>
        <begin position="1"/>
        <end position="18"/>
    </location>
</feature>
<evidence type="ECO:0000313" key="3">
    <source>
        <dbReference type="Proteomes" id="UP001600888"/>
    </source>
</evidence>
<sequence length="72" mass="7592">MQFFKLSIFMALAAVAIATPIQLDSRSLFGCYRDVAATQVDCLEACGDTSATDCTNACSLAATQGYLACNNN</sequence>
<organism evidence="2 3">
    <name type="scientific">Diaporthe vaccinii</name>
    <dbReference type="NCBI Taxonomy" id="105482"/>
    <lineage>
        <taxon>Eukaryota</taxon>
        <taxon>Fungi</taxon>
        <taxon>Dikarya</taxon>
        <taxon>Ascomycota</taxon>
        <taxon>Pezizomycotina</taxon>
        <taxon>Sordariomycetes</taxon>
        <taxon>Sordariomycetidae</taxon>
        <taxon>Diaporthales</taxon>
        <taxon>Diaporthaceae</taxon>
        <taxon>Diaporthe</taxon>
        <taxon>Diaporthe eres species complex</taxon>
    </lineage>
</organism>
<evidence type="ECO:0000256" key="1">
    <source>
        <dbReference type="SAM" id="SignalP"/>
    </source>
</evidence>
<accession>A0ABR4FFJ2</accession>
<keyword evidence="3" id="KW-1185">Reference proteome</keyword>
<protein>
    <submittedName>
        <fullName evidence="2">Uncharacterized protein</fullName>
    </submittedName>
</protein>
<reference evidence="2 3" key="1">
    <citation type="submission" date="2024-03" db="EMBL/GenBank/DDBJ databases">
        <title>A high-quality draft genome sequence of Diaporthe vaccinii, a causative agent of upright dieback and viscid rot disease in cranberry plants.</title>
        <authorList>
            <person name="Sarrasin M."/>
            <person name="Lang B.F."/>
            <person name="Burger G."/>
        </authorList>
    </citation>
    <scope>NUCLEOTIDE SEQUENCE [LARGE SCALE GENOMIC DNA]</scope>
    <source>
        <strain evidence="2 3">IS7</strain>
    </source>
</reference>
<gene>
    <name evidence="2" type="ORF">FJTKL_05366</name>
</gene>
<dbReference type="Proteomes" id="UP001600888">
    <property type="component" value="Unassembled WGS sequence"/>
</dbReference>
<name>A0ABR4FFJ2_9PEZI</name>
<comment type="caution">
    <text evidence="2">The sequence shown here is derived from an EMBL/GenBank/DDBJ whole genome shotgun (WGS) entry which is preliminary data.</text>
</comment>
<dbReference type="EMBL" id="JBAWTH010000001">
    <property type="protein sequence ID" value="KAL2293465.1"/>
    <property type="molecule type" value="Genomic_DNA"/>
</dbReference>
<evidence type="ECO:0000313" key="2">
    <source>
        <dbReference type="EMBL" id="KAL2293465.1"/>
    </source>
</evidence>
<proteinExistence type="predicted"/>
<feature type="chain" id="PRO_5046499657" evidence="1">
    <location>
        <begin position="19"/>
        <end position="72"/>
    </location>
</feature>